<protein>
    <submittedName>
        <fullName evidence="5">Uncharacterized protein</fullName>
    </submittedName>
</protein>
<dbReference type="InterPro" id="IPR008984">
    <property type="entry name" value="SMAD_FHA_dom_sf"/>
</dbReference>
<organism evidence="5 6">
    <name type="scientific">Malus domestica</name>
    <name type="common">Apple</name>
    <name type="synonym">Pyrus malus</name>
    <dbReference type="NCBI Taxonomy" id="3750"/>
    <lineage>
        <taxon>Eukaryota</taxon>
        <taxon>Viridiplantae</taxon>
        <taxon>Streptophyta</taxon>
        <taxon>Embryophyta</taxon>
        <taxon>Tracheophyta</taxon>
        <taxon>Spermatophyta</taxon>
        <taxon>Magnoliopsida</taxon>
        <taxon>eudicotyledons</taxon>
        <taxon>Gunneridae</taxon>
        <taxon>Pentapetalae</taxon>
        <taxon>rosids</taxon>
        <taxon>fabids</taxon>
        <taxon>Rosales</taxon>
        <taxon>Rosaceae</taxon>
        <taxon>Amygdaloideae</taxon>
        <taxon>Maleae</taxon>
        <taxon>Malus</taxon>
    </lineage>
</organism>
<keyword evidence="6" id="KW-1185">Reference proteome</keyword>
<dbReference type="Proteomes" id="UP000290289">
    <property type="component" value="Chromosome 11"/>
</dbReference>
<evidence type="ECO:0000256" key="4">
    <source>
        <dbReference type="SAM" id="Phobius"/>
    </source>
</evidence>
<gene>
    <name evidence="5" type="ORF">DVH24_027246</name>
</gene>
<evidence type="ECO:0000256" key="1">
    <source>
        <dbReference type="ARBA" id="ARBA00022741"/>
    </source>
</evidence>
<evidence type="ECO:0000256" key="3">
    <source>
        <dbReference type="SAM" id="MobiDB-lite"/>
    </source>
</evidence>
<keyword evidence="2" id="KW-0067">ATP-binding</keyword>
<keyword evidence="4" id="KW-1133">Transmembrane helix</keyword>
<keyword evidence="4" id="KW-0812">Transmembrane</keyword>
<evidence type="ECO:0000313" key="6">
    <source>
        <dbReference type="Proteomes" id="UP000290289"/>
    </source>
</evidence>
<feature type="transmembrane region" description="Helical" evidence="4">
    <location>
        <begin position="140"/>
        <end position="159"/>
    </location>
</feature>
<dbReference type="Gene3D" id="2.60.200.20">
    <property type="match status" value="1"/>
</dbReference>
<comment type="caution">
    <text evidence="5">The sequence shown here is derived from an EMBL/GenBank/DDBJ whole genome shotgun (WGS) entry which is preliminary data.</text>
</comment>
<dbReference type="EMBL" id="RDQH01000337">
    <property type="protein sequence ID" value="RXH84347.1"/>
    <property type="molecule type" value="Genomic_DNA"/>
</dbReference>
<feature type="compositionally biased region" description="Polar residues" evidence="3">
    <location>
        <begin position="28"/>
        <end position="37"/>
    </location>
</feature>
<dbReference type="GO" id="GO:0005524">
    <property type="term" value="F:ATP binding"/>
    <property type="evidence" value="ECO:0007669"/>
    <property type="project" value="UniProtKB-KW"/>
</dbReference>
<sequence>MVETRRSSSSKRALSASPPPNPKRSKASDASSSNNGVRSGPPAEPLGPIKESGSQPPELELRSSDPPTIDSLKAINGPDATALERSPDDVAEGEALVSPQPLGETAVRAGLKRGKKLPKKKAKLNSKSAWGMLISQFSKVYFVAYFFSSMSFVIIVFLGKIRETNYNLMQSSWNPHQFICETVFTVGQSHECHLCLKDPSISTTLCKLKHVKRDGSSAAELEIICGKGDVQVNEKTYQKDTKVILNGGDEVVFGLSGKHAYVSFSLQYHLKYSKYDIVLLYCSIDSLALNQIFQQLTNDHGIATQGIPSISILETQNAPVNGMHMEARSGDPSAVDGASILATMSNVPNDLSLLSEPAKAGDDLQQDAEMPSLPSACRDTDDHTPDIEMKESTNINDQVSGDKNIVQYPDTANENPNLDSVELDIDTETQKASGATYQLRPLFRMFTGSSSANFDLSDSIAKILDEQREIRELLHNFDPPMLISTRRQAFKEKLQQGILRPDDIDVSFEGFPYYLSETTKKVLIASTHPNLRCSNFGKYFSSLPTGSPRILLSGPAGSEIYQETLAKALAKHFGARLLIVDSLLLPGVEAPPPKDSDSVKEVPRLERVSTFTKRAAHAAGFKHKKPTSSVEAEITGGSTVSSQALPKQETSTASSRVNTFKQGMILFLRMSNIQWISYWFIDLELVKFVGAISSGTQPLQSCPLLRGPSYGCRGKVVLAFEENGASKIGVRFDKSIPDGNDLGGLCEEDHGFFCSASHLLPLDVSGGDDIDKLAIGELLEVATNASKSLPLIVFLKDIEKVMAGNPDAYSVLKSKLSNLPENVVVIGSHTQLDNRKEKVRG</sequence>
<dbReference type="SUPFAM" id="SSF49879">
    <property type="entry name" value="SMAD/FHA domain"/>
    <property type="match status" value="1"/>
</dbReference>
<dbReference type="GO" id="GO:0005741">
    <property type="term" value="C:mitochondrial outer membrane"/>
    <property type="evidence" value="ECO:0007669"/>
    <property type="project" value="TreeGrafter"/>
</dbReference>
<dbReference type="AlphaFoldDB" id="A0A498IQK7"/>
<name>A0A498IQK7_MALDO</name>
<feature type="region of interest" description="Disordered" evidence="3">
    <location>
        <begin position="1"/>
        <end position="102"/>
    </location>
</feature>
<keyword evidence="1" id="KW-0547">Nucleotide-binding</keyword>
<dbReference type="PANTHER" id="PTHR45644">
    <property type="entry name" value="AAA ATPASE, PUTATIVE (AFU_ORTHOLOGUE AFUA_2G12920)-RELATED-RELATED"/>
    <property type="match status" value="1"/>
</dbReference>
<dbReference type="PANTHER" id="PTHR45644:SF73">
    <property type="entry name" value="AAA-TYPE ATPASE FAMILY PROTEIN"/>
    <property type="match status" value="1"/>
</dbReference>
<keyword evidence="4" id="KW-0472">Membrane</keyword>
<proteinExistence type="predicted"/>
<accession>A0A498IQK7</accession>
<dbReference type="InterPro" id="IPR051701">
    <property type="entry name" value="Mito_OM_Translocase_MSP1"/>
</dbReference>
<dbReference type="STRING" id="3750.A0A498IQK7"/>
<evidence type="ECO:0000313" key="5">
    <source>
        <dbReference type="EMBL" id="RXH84347.1"/>
    </source>
</evidence>
<reference evidence="5 6" key="1">
    <citation type="submission" date="2018-10" db="EMBL/GenBank/DDBJ databases">
        <title>A high-quality apple genome assembly.</title>
        <authorList>
            <person name="Hu J."/>
        </authorList>
    </citation>
    <scope>NUCLEOTIDE SEQUENCE [LARGE SCALE GENOMIC DNA]</scope>
    <source>
        <strain evidence="6">cv. HFTH1</strain>
        <tissue evidence="5">Young leaf</tissue>
    </source>
</reference>
<evidence type="ECO:0000256" key="2">
    <source>
        <dbReference type="ARBA" id="ARBA00022840"/>
    </source>
</evidence>